<dbReference type="InParanoid" id="A0A0D0AXV7"/>
<gene>
    <name evidence="2" type="ORF">CY34DRAFT_14512</name>
</gene>
<organism evidence="2 3">
    <name type="scientific">Suillus luteus UH-Slu-Lm8-n1</name>
    <dbReference type="NCBI Taxonomy" id="930992"/>
    <lineage>
        <taxon>Eukaryota</taxon>
        <taxon>Fungi</taxon>
        <taxon>Dikarya</taxon>
        <taxon>Basidiomycota</taxon>
        <taxon>Agaricomycotina</taxon>
        <taxon>Agaricomycetes</taxon>
        <taxon>Agaricomycetidae</taxon>
        <taxon>Boletales</taxon>
        <taxon>Suillineae</taxon>
        <taxon>Suillaceae</taxon>
        <taxon>Suillus</taxon>
    </lineage>
</organism>
<evidence type="ECO:0000256" key="1">
    <source>
        <dbReference type="SAM" id="MobiDB-lite"/>
    </source>
</evidence>
<evidence type="ECO:0000313" key="2">
    <source>
        <dbReference type="EMBL" id="KIK39222.1"/>
    </source>
</evidence>
<reference evidence="3" key="2">
    <citation type="submission" date="2015-01" db="EMBL/GenBank/DDBJ databases">
        <title>Evolutionary Origins and Diversification of the Mycorrhizal Mutualists.</title>
        <authorList>
            <consortium name="DOE Joint Genome Institute"/>
            <consortium name="Mycorrhizal Genomics Consortium"/>
            <person name="Kohler A."/>
            <person name="Kuo A."/>
            <person name="Nagy L.G."/>
            <person name="Floudas D."/>
            <person name="Copeland A."/>
            <person name="Barry K.W."/>
            <person name="Cichocki N."/>
            <person name="Veneault-Fourrey C."/>
            <person name="LaButti K."/>
            <person name="Lindquist E.A."/>
            <person name="Lipzen A."/>
            <person name="Lundell T."/>
            <person name="Morin E."/>
            <person name="Murat C."/>
            <person name="Riley R."/>
            <person name="Ohm R."/>
            <person name="Sun H."/>
            <person name="Tunlid A."/>
            <person name="Henrissat B."/>
            <person name="Grigoriev I.V."/>
            <person name="Hibbett D.S."/>
            <person name="Martin F."/>
        </authorList>
    </citation>
    <scope>NUCLEOTIDE SEQUENCE [LARGE SCALE GENOMIC DNA]</scope>
    <source>
        <strain evidence="3">UH-Slu-Lm8-n1</strain>
    </source>
</reference>
<proteinExistence type="predicted"/>
<reference evidence="2 3" key="1">
    <citation type="submission" date="2014-04" db="EMBL/GenBank/DDBJ databases">
        <authorList>
            <consortium name="DOE Joint Genome Institute"/>
            <person name="Kuo A."/>
            <person name="Ruytinx J."/>
            <person name="Rineau F."/>
            <person name="Colpaert J."/>
            <person name="Kohler A."/>
            <person name="Nagy L.G."/>
            <person name="Floudas D."/>
            <person name="Copeland A."/>
            <person name="Barry K.W."/>
            <person name="Cichocki N."/>
            <person name="Veneault-Fourrey C."/>
            <person name="LaButti K."/>
            <person name="Lindquist E.A."/>
            <person name="Lipzen A."/>
            <person name="Lundell T."/>
            <person name="Morin E."/>
            <person name="Murat C."/>
            <person name="Sun H."/>
            <person name="Tunlid A."/>
            <person name="Henrissat B."/>
            <person name="Grigoriev I.V."/>
            <person name="Hibbett D.S."/>
            <person name="Martin F."/>
            <person name="Nordberg H.P."/>
            <person name="Cantor M.N."/>
            <person name="Hua S.X."/>
        </authorList>
    </citation>
    <scope>NUCLEOTIDE SEQUENCE [LARGE SCALE GENOMIC DNA]</scope>
    <source>
        <strain evidence="2 3">UH-Slu-Lm8-n1</strain>
    </source>
</reference>
<accession>A0A0D0AXV7</accession>
<keyword evidence="3" id="KW-1185">Reference proteome</keyword>
<dbReference type="HOGENOM" id="CLU_083407_0_0_1"/>
<evidence type="ECO:0000313" key="3">
    <source>
        <dbReference type="Proteomes" id="UP000054485"/>
    </source>
</evidence>
<dbReference type="OrthoDB" id="2855464at2759"/>
<feature type="region of interest" description="Disordered" evidence="1">
    <location>
        <begin position="71"/>
        <end position="106"/>
    </location>
</feature>
<dbReference type="EMBL" id="KN835352">
    <property type="protein sequence ID" value="KIK39222.1"/>
    <property type="molecule type" value="Genomic_DNA"/>
</dbReference>
<protein>
    <submittedName>
        <fullName evidence="2">Uncharacterized protein</fullName>
    </submittedName>
</protein>
<sequence>MTQMAAQAHTMNCVRAGCPVVVVHGVGTDWSTVSCLINDRTLVCKSKLRGPANPPPRSSAHSAQIAMRPPRLTPASCGAQSGKATTGHRKKYKKEPQRKQELEDDEYAEDIKPKSVKCRGCQHTIKLDDRSMYYPELWIRHRKRCQAIHKMEADKKLAMEREWSFQSNIERHLSAAASFEASGDDSDDQATLSY</sequence>
<dbReference type="AlphaFoldDB" id="A0A0D0AXV7"/>
<name>A0A0D0AXV7_9AGAM</name>
<dbReference type="Proteomes" id="UP000054485">
    <property type="component" value="Unassembled WGS sequence"/>
</dbReference>